<organism evidence="1 2">
    <name type="scientific">Phaeosphaeria nodorum (strain SN15 / ATCC MYA-4574 / FGSC 10173)</name>
    <name type="common">Glume blotch fungus</name>
    <name type="synonym">Parastagonospora nodorum</name>
    <dbReference type="NCBI Taxonomy" id="321614"/>
    <lineage>
        <taxon>Eukaryota</taxon>
        <taxon>Fungi</taxon>
        <taxon>Dikarya</taxon>
        <taxon>Ascomycota</taxon>
        <taxon>Pezizomycotina</taxon>
        <taxon>Dothideomycetes</taxon>
        <taxon>Pleosporomycetidae</taxon>
        <taxon>Pleosporales</taxon>
        <taxon>Pleosporineae</taxon>
        <taxon>Phaeosphaeriaceae</taxon>
        <taxon>Parastagonospora</taxon>
    </lineage>
</organism>
<evidence type="ECO:0000313" key="1">
    <source>
        <dbReference type="EMBL" id="QRC95738.1"/>
    </source>
</evidence>
<reference evidence="2" key="1">
    <citation type="journal article" date="2021" name="BMC Genomics">
        <title>Chromosome-level genome assembly and manually-curated proteome of model necrotroph Parastagonospora nodorum Sn15 reveals a genome-wide trove of candidate effector homologs, and redundancy of virulence-related functions within an accessory chromosome.</title>
        <authorList>
            <person name="Bertazzoni S."/>
            <person name="Jones D.A.B."/>
            <person name="Phan H.T."/>
            <person name="Tan K.-C."/>
            <person name="Hane J.K."/>
        </authorList>
    </citation>
    <scope>NUCLEOTIDE SEQUENCE [LARGE SCALE GENOMIC DNA]</scope>
    <source>
        <strain evidence="2">SN15 / ATCC MYA-4574 / FGSC 10173)</strain>
    </source>
</reference>
<dbReference type="VEuPathDB" id="FungiDB:JI435_407880"/>
<sequence length="61" mass="6502">MLYNGCDPRLGVICVFVTHASSAALPLLTIVPSLDQTAATCHHRHSLARGCLHNAPDHVQA</sequence>
<dbReference type="Proteomes" id="UP000663193">
    <property type="component" value="Chromosome 5"/>
</dbReference>
<protein>
    <submittedName>
        <fullName evidence="1">Uncharacterized protein</fullName>
    </submittedName>
</protein>
<keyword evidence="2" id="KW-1185">Reference proteome</keyword>
<dbReference type="AlphaFoldDB" id="A0A7U2EZ27"/>
<dbReference type="EMBL" id="CP069027">
    <property type="protein sequence ID" value="QRC95738.1"/>
    <property type="molecule type" value="Genomic_DNA"/>
</dbReference>
<accession>A0A7U2EZ27</accession>
<evidence type="ECO:0000313" key="2">
    <source>
        <dbReference type="Proteomes" id="UP000663193"/>
    </source>
</evidence>
<proteinExistence type="predicted"/>
<gene>
    <name evidence="1" type="ORF">JI435_407880</name>
</gene>
<name>A0A7U2EZ27_PHANO</name>